<gene>
    <name evidence="6" type="ORF">VIT_00s1404g00010</name>
</gene>
<accession>F6HRZ9</accession>
<dbReference type="SUPFAM" id="SSF52540">
    <property type="entry name" value="P-loop containing nucleoside triphosphate hydrolases"/>
    <property type="match status" value="3"/>
</dbReference>
<dbReference type="ExpressionAtlas" id="F6HRZ9">
    <property type="expression patterns" value="differential"/>
</dbReference>
<dbReference type="EMBL" id="FN596097">
    <property type="protein sequence ID" value="CCB57458.1"/>
    <property type="molecule type" value="Genomic_DNA"/>
</dbReference>
<dbReference type="PaxDb" id="29760-VIT_00s1404g00010.t01"/>
<dbReference type="GO" id="GO:0005516">
    <property type="term" value="F:calmodulin binding"/>
    <property type="evidence" value="ECO:0007669"/>
    <property type="project" value="UniProtKB-KW"/>
</dbReference>
<reference evidence="7" key="1">
    <citation type="journal article" date="2007" name="Nature">
        <title>The grapevine genome sequence suggests ancestral hexaploidization in major angiosperm phyla.</title>
        <authorList>
            <consortium name="The French-Italian Public Consortium for Grapevine Genome Characterization."/>
            <person name="Jaillon O."/>
            <person name="Aury J.-M."/>
            <person name="Noel B."/>
            <person name="Policriti A."/>
            <person name="Clepet C."/>
            <person name="Casagrande A."/>
            <person name="Choisne N."/>
            <person name="Aubourg S."/>
            <person name="Vitulo N."/>
            <person name="Jubin C."/>
            <person name="Vezzi A."/>
            <person name="Legeai F."/>
            <person name="Hugueney P."/>
            <person name="Dasilva C."/>
            <person name="Horner D."/>
            <person name="Mica E."/>
            <person name="Jublot D."/>
            <person name="Poulain J."/>
            <person name="Bruyere C."/>
            <person name="Billault A."/>
            <person name="Segurens B."/>
            <person name="Gouyvenoux M."/>
            <person name="Ugarte E."/>
            <person name="Cattonaro F."/>
            <person name="Anthouard V."/>
            <person name="Vico V."/>
            <person name="Del Fabbro C."/>
            <person name="Alaux M."/>
            <person name="Di Gaspero G."/>
            <person name="Dumas V."/>
            <person name="Felice N."/>
            <person name="Paillard S."/>
            <person name="Juman I."/>
            <person name="Moroldo M."/>
            <person name="Scalabrin S."/>
            <person name="Canaguier A."/>
            <person name="Le Clainche I."/>
            <person name="Malacrida G."/>
            <person name="Durand E."/>
            <person name="Pesole G."/>
            <person name="Laucou V."/>
            <person name="Chatelet P."/>
            <person name="Merdinoglu D."/>
            <person name="Delledonne M."/>
            <person name="Pezzotti M."/>
            <person name="Lecharny A."/>
            <person name="Scarpelli C."/>
            <person name="Artiguenave F."/>
            <person name="Pe M.E."/>
            <person name="Valle G."/>
            <person name="Morgante M."/>
            <person name="Caboche M."/>
            <person name="Adam-Blondon A.-F."/>
            <person name="Weissenbach J."/>
            <person name="Quetier F."/>
            <person name="Wincker P."/>
        </authorList>
    </citation>
    <scope>NUCLEOTIDE SEQUENCE [LARGE SCALE GENOMIC DNA]</scope>
    <source>
        <strain evidence="7">cv. Pinot noir / PN40024</strain>
    </source>
</reference>
<dbReference type="Pfam" id="PF00612">
    <property type="entry name" value="IQ"/>
    <property type="match status" value="10"/>
</dbReference>
<dbReference type="PROSITE" id="PS50096">
    <property type="entry name" value="IQ"/>
    <property type="match status" value="9"/>
</dbReference>
<keyword evidence="2" id="KW-0963">Cytoplasm</keyword>
<dbReference type="InterPro" id="IPR000048">
    <property type="entry name" value="IQ_motif_EF-hand-BS"/>
</dbReference>
<comment type="subcellular location">
    <subcellularLocation>
        <location evidence="1">Cytoplasm</location>
    </subcellularLocation>
</comment>
<dbReference type="GO" id="GO:0005737">
    <property type="term" value="C:cytoplasm"/>
    <property type="evidence" value="ECO:0007669"/>
    <property type="project" value="UniProtKB-SubCell"/>
</dbReference>
<dbReference type="Gene3D" id="1.20.5.190">
    <property type="match status" value="6"/>
</dbReference>
<dbReference type="InterPro" id="IPR011989">
    <property type="entry name" value="ARM-like"/>
</dbReference>
<dbReference type="eggNOG" id="KOG0160">
    <property type="taxonomic scope" value="Eukaryota"/>
</dbReference>
<dbReference type="InParanoid" id="F6HRZ9"/>
<keyword evidence="3" id="KW-0677">Repeat</keyword>
<feature type="repeat" description="ARM" evidence="5">
    <location>
        <begin position="415"/>
        <end position="462"/>
    </location>
</feature>
<evidence type="ECO:0000313" key="6">
    <source>
        <dbReference type="EMBL" id="CCB57458.1"/>
    </source>
</evidence>
<keyword evidence="4" id="KW-0112">Calmodulin-binding</keyword>
<organism evidence="6 7">
    <name type="scientific">Vitis vinifera</name>
    <name type="common">Grape</name>
    <dbReference type="NCBI Taxonomy" id="29760"/>
    <lineage>
        <taxon>Eukaryota</taxon>
        <taxon>Viridiplantae</taxon>
        <taxon>Streptophyta</taxon>
        <taxon>Embryophyta</taxon>
        <taxon>Tracheophyta</taxon>
        <taxon>Spermatophyta</taxon>
        <taxon>Magnoliopsida</taxon>
        <taxon>eudicotyledons</taxon>
        <taxon>Gunneridae</taxon>
        <taxon>Pentapetalae</taxon>
        <taxon>rosids</taxon>
        <taxon>Vitales</taxon>
        <taxon>Vitaceae</taxon>
        <taxon>Viteae</taxon>
        <taxon>Vitis</taxon>
    </lineage>
</organism>
<evidence type="ECO:0000256" key="5">
    <source>
        <dbReference type="PROSITE-ProRule" id="PRU00259"/>
    </source>
</evidence>
<sequence>MNDLRIKAAVKIQLAWRNFSVCNSHRNEYTAATQIQCCFRGWLLRRSFVQKKQAVINIQSHFRGWLLRKSFVKKKQTVRKIQCAFRGWLLRNLVKKQQAAIKLQSAFRGWSLRRSFVKKQQAAIKIQSDFRGLKCQRNFQIYKIASKSAIVIQSHLRGWIARKAVCRLRHQIVVIQVRCSPQFLLYICWGLLIFNHCRGWLTRRDLLLQRKAVIKIQNAFQCVKCWKAFQCYRYAAIDIQRFVRGHITRNRLLGTSSLRSASPNGCTLQASRGCFPSFQLKMLLTSVLKLQRWWRGVLFLNSRTKSAIIIQSHIRGWIARREATRERHRVVVIQSYWKGYLARKESRGQLVDLRLRVQKSATSVDDGMRIINRLLAALSDLLSMKSVSGILHTCATLDMATAHSQICCEKLVAAGAINTLLKLIRSVSRSIPDQEVLKHALSTLRNLSHYPHLAEVLIDTRGSVETILWEFLRNKEEGYFLASELLKKICSNQKGVEALRNLPALLKRLHNLTEDLSRKANNEKRNIRGQAGRENTERRLKEAMELLKLTKKG</sequence>
<dbReference type="AlphaFoldDB" id="F6HRZ9"/>
<dbReference type="PANTHER" id="PTHR22706">
    <property type="entry name" value="ASSEMBLY FACTOR FOR SPINDLE MICROTUBULES"/>
    <property type="match status" value="1"/>
</dbReference>
<evidence type="ECO:0000256" key="1">
    <source>
        <dbReference type="ARBA" id="ARBA00004496"/>
    </source>
</evidence>
<evidence type="ECO:0000256" key="3">
    <source>
        <dbReference type="ARBA" id="ARBA00022737"/>
    </source>
</evidence>
<evidence type="ECO:0000256" key="4">
    <source>
        <dbReference type="ARBA" id="ARBA00022860"/>
    </source>
</evidence>
<dbReference type="Gene3D" id="1.25.10.10">
    <property type="entry name" value="Leucine-rich Repeat Variant"/>
    <property type="match status" value="1"/>
</dbReference>
<dbReference type="SMR" id="F6HRZ9"/>
<dbReference type="Proteomes" id="UP000009183">
    <property type="component" value="Unassembled WGS sequence, unordered"/>
</dbReference>
<dbReference type="STRING" id="29760.F6HRZ9"/>
<dbReference type="SMART" id="SM00185">
    <property type="entry name" value="ARM"/>
    <property type="match status" value="1"/>
</dbReference>
<dbReference type="SUPFAM" id="SSF48371">
    <property type="entry name" value="ARM repeat"/>
    <property type="match status" value="1"/>
</dbReference>
<dbReference type="SMART" id="SM00015">
    <property type="entry name" value="IQ"/>
    <property type="match status" value="10"/>
</dbReference>
<dbReference type="InterPro" id="IPR016024">
    <property type="entry name" value="ARM-type_fold"/>
</dbReference>
<name>F6HRZ9_VITVI</name>
<protein>
    <recommendedName>
        <fullName evidence="8">Abnormal spindle-like microcephaly-associated protein-like</fullName>
    </recommendedName>
</protein>
<dbReference type="eggNOG" id="KOG0165">
    <property type="taxonomic scope" value="Eukaryota"/>
</dbReference>
<dbReference type="HOGENOM" id="CLU_492964_0_0_1"/>
<evidence type="ECO:0000256" key="2">
    <source>
        <dbReference type="ARBA" id="ARBA00022490"/>
    </source>
</evidence>
<keyword evidence="7" id="KW-1185">Reference proteome</keyword>
<dbReference type="InterPro" id="IPR000225">
    <property type="entry name" value="Armadillo"/>
</dbReference>
<evidence type="ECO:0008006" key="8">
    <source>
        <dbReference type="Google" id="ProtNLM"/>
    </source>
</evidence>
<evidence type="ECO:0000313" key="7">
    <source>
        <dbReference type="Proteomes" id="UP000009183"/>
    </source>
</evidence>
<proteinExistence type="predicted"/>
<dbReference type="InterPro" id="IPR051185">
    <property type="entry name" value="ASPM"/>
</dbReference>
<dbReference type="PROSITE" id="PS50176">
    <property type="entry name" value="ARM_REPEAT"/>
    <property type="match status" value="1"/>
</dbReference>
<dbReference type="PANTHER" id="PTHR22706:SF1">
    <property type="entry name" value="ASSEMBLY FACTOR FOR SPINDLE MICROTUBULES"/>
    <property type="match status" value="1"/>
</dbReference>
<dbReference type="InterPro" id="IPR027417">
    <property type="entry name" value="P-loop_NTPase"/>
</dbReference>